<gene>
    <name evidence="10" type="ORF">STSP_61170</name>
</gene>
<dbReference type="AlphaFoldDB" id="A0A177HIK5"/>
<evidence type="ECO:0000256" key="7">
    <source>
        <dbReference type="PROSITE-ProRule" id="PRU01232"/>
    </source>
</evidence>
<evidence type="ECO:0000256" key="1">
    <source>
        <dbReference type="ARBA" id="ARBA00004191"/>
    </source>
</evidence>
<accession>A0A177HIK5</accession>
<feature type="chain" id="PRO_5039060250" description="Chaplin domain-containing protein" evidence="8">
    <location>
        <begin position="23"/>
        <end position="79"/>
    </location>
</feature>
<dbReference type="Proteomes" id="UP000077381">
    <property type="component" value="Unassembled WGS sequence"/>
</dbReference>
<keyword evidence="2" id="KW-0134">Cell wall</keyword>
<dbReference type="PROSITE" id="PS51884">
    <property type="entry name" value="CHAPLIN"/>
    <property type="match status" value="1"/>
</dbReference>
<evidence type="ECO:0000256" key="6">
    <source>
        <dbReference type="ARBA" id="ARBA00023087"/>
    </source>
</evidence>
<evidence type="ECO:0000256" key="4">
    <source>
        <dbReference type="ARBA" id="ARBA00022729"/>
    </source>
</evidence>
<evidence type="ECO:0000256" key="5">
    <source>
        <dbReference type="ARBA" id="ARBA00022889"/>
    </source>
</evidence>
<keyword evidence="3" id="KW-0964">Secreted</keyword>
<evidence type="ECO:0000313" key="10">
    <source>
        <dbReference type="EMBL" id="OAH10556.1"/>
    </source>
</evidence>
<reference evidence="10 11" key="1">
    <citation type="submission" date="2015-12" db="EMBL/GenBank/DDBJ databases">
        <title>Genome sequence of Streptomyces sp. G25.</title>
        <authorList>
            <person name="Poehlein A."/>
            <person name="Roettig A."/>
            <person name="Hiessl S."/>
            <person name="Hauschild P."/>
            <person name="Schauer J."/>
            <person name="Madkour M.H."/>
            <person name="Al-Ansari A.M."/>
            <person name="Almakishah N.H."/>
            <person name="Steinbuechel A."/>
            <person name="Daniel R."/>
        </authorList>
    </citation>
    <scope>NUCLEOTIDE SEQUENCE [LARGE SCALE GENOMIC DNA]</scope>
    <source>
        <strain evidence="11">G25(2015)</strain>
    </source>
</reference>
<feature type="signal peptide" evidence="8">
    <location>
        <begin position="1"/>
        <end position="22"/>
    </location>
</feature>
<evidence type="ECO:0000256" key="3">
    <source>
        <dbReference type="ARBA" id="ARBA00022525"/>
    </source>
</evidence>
<evidence type="ECO:0000256" key="8">
    <source>
        <dbReference type="SAM" id="SignalP"/>
    </source>
</evidence>
<dbReference type="Pfam" id="PF03777">
    <property type="entry name" value="ChpA-C"/>
    <property type="match status" value="1"/>
</dbReference>
<dbReference type="InterPro" id="IPR005528">
    <property type="entry name" value="ChpA-H"/>
</dbReference>
<comment type="subcellular location">
    <subcellularLocation>
        <location evidence="1">Secreted</location>
        <location evidence="1">Cell wall</location>
    </subcellularLocation>
</comment>
<keyword evidence="5" id="KW-0130">Cell adhesion</keyword>
<evidence type="ECO:0000259" key="9">
    <source>
        <dbReference type="PROSITE" id="PS51884"/>
    </source>
</evidence>
<dbReference type="GO" id="GO:0007155">
    <property type="term" value="P:cell adhesion"/>
    <property type="evidence" value="ECO:0007669"/>
    <property type="project" value="UniProtKB-KW"/>
</dbReference>
<keyword evidence="4 8" id="KW-0732">Signal</keyword>
<feature type="domain" description="Chaplin" evidence="9">
    <location>
        <begin position="38"/>
        <end position="78"/>
    </location>
</feature>
<evidence type="ECO:0000313" key="11">
    <source>
        <dbReference type="Proteomes" id="UP000077381"/>
    </source>
</evidence>
<name>A0A177HIK5_9ACTN</name>
<evidence type="ECO:0000256" key="2">
    <source>
        <dbReference type="ARBA" id="ARBA00022512"/>
    </source>
</evidence>
<comment type="caution">
    <text evidence="10">The sequence shown here is derived from an EMBL/GenBank/DDBJ whole genome shotgun (WGS) entry which is preliminary data.</text>
</comment>
<dbReference type="EMBL" id="LOHS01000135">
    <property type="protein sequence ID" value="OAH10556.1"/>
    <property type="molecule type" value="Genomic_DNA"/>
</dbReference>
<organism evidence="10 11">
    <name type="scientific">Streptomyces jeddahensis</name>
    <dbReference type="NCBI Taxonomy" id="1716141"/>
    <lineage>
        <taxon>Bacteria</taxon>
        <taxon>Bacillati</taxon>
        <taxon>Actinomycetota</taxon>
        <taxon>Actinomycetes</taxon>
        <taxon>Kitasatosporales</taxon>
        <taxon>Streptomycetaceae</taxon>
        <taxon>Streptomyces</taxon>
    </lineage>
</organism>
<keyword evidence="11" id="KW-1185">Reference proteome</keyword>
<protein>
    <recommendedName>
        <fullName evidence="9">Chaplin domain-containing protein</fullName>
    </recommendedName>
</protein>
<dbReference type="RefSeq" id="WP_067284145.1">
    <property type="nucleotide sequence ID" value="NZ_LOHS01000135.1"/>
</dbReference>
<keyword evidence="6 7" id="KW-0034">Amyloid</keyword>
<proteinExistence type="predicted"/>
<dbReference type="PATRIC" id="fig|1716141.3.peg.6430"/>
<sequence length="79" mass="7169">MNIAKKAALAVAVAGIATGVSAGAAVADAGATGSTSGSGGILSGNVVQVPIHAPVNVVGTTLNVVGVGNPASDNSGSNS</sequence>
<dbReference type="STRING" id="1716141.STSP_61170"/>